<evidence type="ECO:0000256" key="7">
    <source>
        <dbReference type="ARBA" id="ARBA00023004"/>
    </source>
</evidence>
<dbReference type="GO" id="GO:0016491">
    <property type="term" value="F:oxidoreductase activity"/>
    <property type="evidence" value="ECO:0007669"/>
    <property type="project" value="UniProtKB-KW"/>
</dbReference>
<dbReference type="InterPro" id="IPR034457">
    <property type="entry name" value="Organic_radical-activating"/>
</dbReference>
<evidence type="ECO:0000256" key="1">
    <source>
        <dbReference type="ARBA" id="ARBA00001966"/>
    </source>
</evidence>
<evidence type="ECO:0000256" key="5">
    <source>
        <dbReference type="ARBA" id="ARBA00022723"/>
    </source>
</evidence>
<keyword evidence="3" id="KW-0004">4Fe-4S</keyword>
<dbReference type="Gene3D" id="3.20.20.70">
    <property type="entry name" value="Aldolase class I"/>
    <property type="match status" value="1"/>
</dbReference>
<dbReference type="InterPro" id="IPR017896">
    <property type="entry name" value="4Fe4S_Fe-S-bd"/>
</dbReference>
<proteinExistence type="inferred from homology"/>
<keyword evidence="4" id="KW-0949">S-adenosyl-L-methionine</keyword>
<dbReference type="InterPro" id="IPR017900">
    <property type="entry name" value="4Fe4S_Fe_S_CS"/>
</dbReference>
<dbReference type="AlphaFoldDB" id="S3L610"/>
<keyword evidence="6" id="KW-0560">Oxidoreductase</keyword>
<evidence type="ECO:0000313" key="12">
    <source>
        <dbReference type="Proteomes" id="UP000014541"/>
    </source>
</evidence>
<dbReference type="Pfam" id="PF00037">
    <property type="entry name" value="Fer4"/>
    <property type="match status" value="1"/>
</dbReference>
<dbReference type="Pfam" id="PF04055">
    <property type="entry name" value="Radical_SAM"/>
    <property type="match status" value="1"/>
</dbReference>
<dbReference type="EMBL" id="ATFF01000002">
    <property type="protein sequence ID" value="EPF32234.1"/>
    <property type="molecule type" value="Genomic_DNA"/>
</dbReference>
<dbReference type="OrthoDB" id="9782387at2"/>
<name>S3L610_TREMA</name>
<dbReference type="PIRSF" id="PIRSF000371">
    <property type="entry name" value="PFL_act_enz"/>
    <property type="match status" value="1"/>
</dbReference>
<dbReference type="HOGENOM" id="CLU_058969_0_0_12"/>
<dbReference type="PANTHER" id="PTHR30352:SF4">
    <property type="entry name" value="PYRUVATE FORMATE-LYASE 2-ACTIVATING ENZYME"/>
    <property type="match status" value="1"/>
</dbReference>
<dbReference type="PROSITE" id="PS51379">
    <property type="entry name" value="4FE4S_FER_2"/>
    <property type="match status" value="2"/>
</dbReference>
<dbReference type="Gene3D" id="3.30.70.20">
    <property type="match status" value="1"/>
</dbReference>
<dbReference type="InterPro" id="IPR040074">
    <property type="entry name" value="BssD/PflA/YjjW"/>
</dbReference>
<dbReference type="SFLD" id="SFLDS00029">
    <property type="entry name" value="Radical_SAM"/>
    <property type="match status" value="1"/>
</dbReference>
<dbReference type="PROSITE" id="PS00198">
    <property type="entry name" value="4FE4S_FER_1"/>
    <property type="match status" value="1"/>
</dbReference>
<dbReference type="PANTHER" id="PTHR30352">
    <property type="entry name" value="PYRUVATE FORMATE-LYASE-ACTIVATING ENZYME"/>
    <property type="match status" value="1"/>
</dbReference>
<gene>
    <name evidence="11" type="ORF">HMPREF9194_00229</name>
</gene>
<reference evidence="11 12" key="1">
    <citation type="submission" date="2013-04" db="EMBL/GenBank/DDBJ databases">
        <title>The Genome Sequence of Treponema maltophilum ATCC 51939.</title>
        <authorList>
            <consortium name="The Broad Institute Genomics Platform"/>
            <person name="Earl A."/>
            <person name="Ward D."/>
            <person name="Feldgarden M."/>
            <person name="Gevers D."/>
            <person name="Leonetti C."/>
            <person name="Blanton J.M."/>
            <person name="Dewhirst F.E."/>
            <person name="Izard J."/>
            <person name="Walker B."/>
            <person name="Young S."/>
            <person name="Zeng Q."/>
            <person name="Gargeya S."/>
            <person name="Fitzgerald M."/>
            <person name="Haas B."/>
            <person name="Abouelleil A."/>
            <person name="Allen A.W."/>
            <person name="Alvarado L."/>
            <person name="Arachchi H.M."/>
            <person name="Berlin A.M."/>
            <person name="Chapman S.B."/>
            <person name="Gainer-Dewar J."/>
            <person name="Goldberg J."/>
            <person name="Griggs A."/>
            <person name="Gujja S."/>
            <person name="Hansen M."/>
            <person name="Howarth C."/>
            <person name="Imamovic A."/>
            <person name="Ireland A."/>
            <person name="Larimer J."/>
            <person name="McCowan C."/>
            <person name="Murphy C."/>
            <person name="Pearson M."/>
            <person name="Poon T.W."/>
            <person name="Priest M."/>
            <person name="Roberts A."/>
            <person name="Saif S."/>
            <person name="Shea T."/>
            <person name="Sisk P."/>
            <person name="Sykes S."/>
            <person name="Wortman J."/>
            <person name="Nusbaum C."/>
            <person name="Birren B."/>
        </authorList>
    </citation>
    <scope>NUCLEOTIDE SEQUENCE [LARGE SCALE GENOMIC DNA]</scope>
    <source>
        <strain evidence="11 12">ATCC 51939</strain>
    </source>
</reference>
<dbReference type="InterPro" id="IPR001989">
    <property type="entry name" value="Radical_activat_CS"/>
</dbReference>
<evidence type="ECO:0000256" key="4">
    <source>
        <dbReference type="ARBA" id="ARBA00022691"/>
    </source>
</evidence>
<keyword evidence="7" id="KW-0408">Iron</keyword>
<keyword evidence="12" id="KW-1185">Reference proteome</keyword>
<feature type="domain" description="Radical SAM core" evidence="10">
    <location>
        <begin position="18"/>
        <end position="297"/>
    </location>
</feature>
<dbReference type="InterPro" id="IPR013785">
    <property type="entry name" value="Aldolase_TIM"/>
</dbReference>
<dbReference type="eggNOG" id="COG1180">
    <property type="taxonomic scope" value="Bacteria"/>
</dbReference>
<keyword evidence="8" id="KW-0411">Iron-sulfur</keyword>
<dbReference type="PROSITE" id="PS01087">
    <property type="entry name" value="RADICAL_ACTIVATING"/>
    <property type="match status" value="1"/>
</dbReference>
<evidence type="ECO:0000256" key="3">
    <source>
        <dbReference type="ARBA" id="ARBA00022485"/>
    </source>
</evidence>
<dbReference type="NCBIfam" id="TIGR02494">
    <property type="entry name" value="PFLE_PFLC"/>
    <property type="match status" value="1"/>
</dbReference>
<dbReference type="SUPFAM" id="SSF102114">
    <property type="entry name" value="Radical SAM enzymes"/>
    <property type="match status" value="1"/>
</dbReference>
<dbReference type="PROSITE" id="PS51918">
    <property type="entry name" value="RADICAL_SAM"/>
    <property type="match status" value="1"/>
</dbReference>
<dbReference type="InterPro" id="IPR007197">
    <property type="entry name" value="rSAM"/>
</dbReference>
<evidence type="ECO:0000259" key="10">
    <source>
        <dbReference type="PROSITE" id="PS51918"/>
    </source>
</evidence>
<comment type="caution">
    <text evidence="11">The sequence shown here is derived from an EMBL/GenBank/DDBJ whole genome shotgun (WGS) entry which is preliminary data.</text>
</comment>
<evidence type="ECO:0000256" key="6">
    <source>
        <dbReference type="ARBA" id="ARBA00023002"/>
    </source>
</evidence>
<dbReference type="Proteomes" id="UP000014541">
    <property type="component" value="Unassembled WGS sequence"/>
</dbReference>
<comment type="similarity">
    <text evidence="2">Belongs to the organic radical-activating enzymes family.</text>
</comment>
<evidence type="ECO:0000256" key="2">
    <source>
        <dbReference type="ARBA" id="ARBA00009777"/>
    </source>
</evidence>
<dbReference type="SFLD" id="SFLDG01066">
    <property type="entry name" value="organic_radical-activating_enz"/>
    <property type="match status" value="1"/>
</dbReference>
<dbReference type="PATRIC" id="fig|1125699.3.peg.232"/>
<keyword evidence="5" id="KW-0479">Metal-binding</keyword>
<dbReference type="STRING" id="1125699.HMPREF9194_00229"/>
<evidence type="ECO:0000313" key="11">
    <source>
        <dbReference type="EMBL" id="EPF32234.1"/>
    </source>
</evidence>
<accession>S3L610</accession>
<organism evidence="11 12">
    <name type="scientific">Treponema maltophilum ATCC 51939</name>
    <dbReference type="NCBI Taxonomy" id="1125699"/>
    <lineage>
        <taxon>Bacteria</taxon>
        <taxon>Pseudomonadati</taxon>
        <taxon>Spirochaetota</taxon>
        <taxon>Spirochaetia</taxon>
        <taxon>Spirochaetales</taxon>
        <taxon>Treponemataceae</taxon>
        <taxon>Treponema</taxon>
    </lineage>
</organism>
<sequence>MKMAHTALLINIQRFSLHDGPGIRTTFFFKGCPLHCLWCHNPESQSFRPQVMHYVERCSGCLACVSACPAHAIYAKDGIVETDGSKCITCEKCTDICPNNAREISGKPYTADELLKEAAKDEILYEESGGGVTLSGGEVMSQPVDFLEDVTRRLKGRGFNVAIDTCGYTNYANFERIMPYVDVFLYDIKFIDDERHKKFTGVPAAPILDNLQKLHDAGANVNVRIPVIGNVNADDEELLRMCAWLKKNKMSSCKINLLPYHNTGSVKYGRLRLKYEDELMVRPSDERMNEIKRMFKKQGFHNITIGG</sequence>
<dbReference type="SFLD" id="SFLDG01118">
    <property type="entry name" value="activating_enzymes__group_2"/>
    <property type="match status" value="1"/>
</dbReference>
<feature type="domain" description="4Fe-4S ferredoxin-type" evidence="9">
    <location>
        <begin position="78"/>
        <end position="107"/>
    </location>
</feature>
<dbReference type="InterPro" id="IPR012839">
    <property type="entry name" value="Organic_radical_activase"/>
</dbReference>
<comment type="cofactor">
    <cofactor evidence="1">
        <name>[4Fe-4S] cluster</name>
        <dbReference type="ChEBI" id="CHEBI:49883"/>
    </cofactor>
</comment>
<evidence type="ECO:0000256" key="8">
    <source>
        <dbReference type="ARBA" id="ARBA00023014"/>
    </source>
</evidence>
<evidence type="ECO:0000259" key="9">
    <source>
        <dbReference type="PROSITE" id="PS51379"/>
    </source>
</evidence>
<dbReference type="GO" id="GO:0051539">
    <property type="term" value="F:4 iron, 4 sulfur cluster binding"/>
    <property type="evidence" value="ECO:0007669"/>
    <property type="project" value="UniProtKB-KW"/>
</dbReference>
<protein>
    <submittedName>
        <fullName evidence="11">Glycyl-radical enzyme activating protein family</fullName>
    </submittedName>
</protein>
<dbReference type="SUPFAM" id="SSF54862">
    <property type="entry name" value="4Fe-4S ferredoxins"/>
    <property type="match status" value="1"/>
</dbReference>
<dbReference type="GO" id="GO:0046872">
    <property type="term" value="F:metal ion binding"/>
    <property type="evidence" value="ECO:0007669"/>
    <property type="project" value="UniProtKB-KW"/>
</dbReference>
<feature type="domain" description="4Fe-4S ferredoxin-type" evidence="9">
    <location>
        <begin position="47"/>
        <end position="77"/>
    </location>
</feature>
<dbReference type="InterPro" id="IPR058240">
    <property type="entry name" value="rSAM_sf"/>
</dbReference>